<sequence>MNIEVIQTDALDELNDMMAFWYLPDEKIISDDGWTYHEVYEETPQTEELAIRCCERFFCEFYQAEKEFIYRLKDNEDKETGITRLIQAITMFNTLYFK</sequence>
<dbReference type="Proteomes" id="UP000196074">
    <property type="component" value="Unassembled WGS sequence"/>
</dbReference>
<protein>
    <recommendedName>
        <fullName evidence="3">DUF1828 domain-containing protein</fullName>
    </recommendedName>
</protein>
<evidence type="ECO:0000313" key="1">
    <source>
        <dbReference type="EMBL" id="OUQ10068.1"/>
    </source>
</evidence>
<comment type="caution">
    <text evidence="1">The sequence shown here is derived from an EMBL/GenBank/DDBJ whole genome shotgun (WGS) entry which is preliminary data.</text>
</comment>
<evidence type="ECO:0008006" key="3">
    <source>
        <dbReference type="Google" id="ProtNLM"/>
    </source>
</evidence>
<dbReference type="EMBL" id="NFLC01000013">
    <property type="protein sequence ID" value="OUQ10068.1"/>
    <property type="molecule type" value="Genomic_DNA"/>
</dbReference>
<dbReference type="RefSeq" id="WP_087215172.1">
    <property type="nucleotide sequence ID" value="NZ_NFLC01000013.1"/>
</dbReference>
<gene>
    <name evidence="1" type="ORF">B5E88_07680</name>
</gene>
<evidence type="ECO:0000313" key="2">
    <source>
        <dbReference type="Proteomes" id="UP000196074"/>
    </source>
</evidence>
<dbReference type="AlphaFoldDB" id="A0A1Y4QXL2"/>
<name>A0A1Y4QXL2_9ENTE</name>
<proteinExistence type="predicted"/>
<reference evidence="2" key="1">
    <citation type="submission" date="2017-04" db="EMBL/GenBank/DDBJ databases">
        <title>Function of individual gut microbiota members based on whole genome sequencing of pure cultures obtained from chicken caecum.</title>
        <authorList>
            <person name="Medvecky M."/>
            <person name="Cejkova D."/>
            <person name="Polansky O."/>
            <person name="Karasova D."/>
            <person name="Kubasova T."/>
            <person name="Cizek A."/>
            <person name="Rychlik I."/>
        </authorList>
    </citation>
    <scope>NUCLEOTIDE SEQUENCE [LARGE SCALE GENOMIC DNA]</scope>
    <source>
        <strain evidence="2">An144</strain>
    </source>
</reference>
<accession>A0A1Y4QXL2</accession>
<organism evidence="1 2">
    <name type="scientific">Enterococcus cecorum</name>
    <dbReference type="NCBI Taxonomy" id="44008"/>
    <lineage>
        <taxon>Bacteria</taxon>
        <taxon>Bacillati</taxon>
        <taxon>Bacillota</taxon>
        <taxon>Bacilli</taxon>
        <taxon>Lactobacillales</taxon>
        <taxon>Enterococcaceae</taxon>
        <taxon>Enterococcus</taxon>
    </lineage>
</organism>